<reference evidence="2 3" key="1">
    <citation type="submission" date="2019-01" db="EMBL/GenBank/DDBJ databases">
        <title>Sequencing of cultivated peanut Arachis hypogaea provides insights into genome evolution and oil improvement.</title>
        <authorList>
            <person name="Chen X."/>
        </authorList>
    </citation>
    <scope>NUCLEOTIDE SEQUENCE [LARGE SCALE GENOMIC DNA]</scope>
    <source>
        <strain evidence="3">cv. Fuhuasheng</strain>
        <tissue evidence="2">Leaves</tissue>
    </source>
</reference>
<name>A0A445ACB6_ARAHY</name>
<feature type="domain" description="Reverse transcriptase zinc-binding" evidence="1">
    <location>
        <begin position="46"/>
        <end position="116"/>
    </location>
</feature>
<dbReference type="Proteomes" id="UP000289738">
    <property type="component" value="Chromosome B02"/>
</dbReference>
<dbReference type="EMBL" id="SDMP01000012">
    <property type="protein sequence ID" value="RYR24144.1"/>
    <property type="molecule type" value="Genomic_DNA"/>
</dbReference>
<evidence type="ECO:0000259" key="1">
    <source>
        <dbReference type="Pfam" id="PF13966"/>
    </source>
</evidence>
<organism evidence="2 3">
    <name type="scientific">Arachis hypogaea</name>
    <name type="common">Peanut</name>
    <dbReference type="NCBI Taxonomy" id="3818"/>
    <lineage>
        <taxon>Eukaryota</taxon>
        <taxon>Viridiplantae</taxon>
        <taxon>Streptophyta</taxon>
        <taxon>Embryophyta</taxon>
        <taxon>Tracheophyta</taxon>
        <taxon>Spermatophyta</taxon>
        <taxon>Magnoliopsida</taxon>
        <taxon>eudicotyledons</taxon>
        <taxon>Gunneridae</taxon>
        <taxon>Pentapetalae</taxon>
        <taxon>rosids</taxon>
        <taxon>fabids</taxon>
        <taxon>Fabales</taxon>
        <taxon>Fabaceae</taxon>
        <taxon>Papilionoideae</taxon>
        <taxon>50 kb inversion clade</taxon>
        <taxon>dalbergioids sensu lato</taxon>
        <taxon>Dalbergieae</taxon>
        <taxon>Pterocarpus clade</taxon>
        <taxon>Arachis</taxon>
    </lineage>
</organism>
<evidence type="ECO:0000313" key="2">
    <source>
        <dbReference type="EMBL" id="RYR24144.1"/>
    </source>
</evidence>
<dbReference type="AlphaFoldDB" id="A0A445ACB6"/>
<accession>A0A445ACB6</accession>
<comment type="caution">
    <text evidence="2">The sequence shown here is derived from an EMBL/GenBank/DDBJ whole genome shotgun (WGS) entry which is preliminary data.</text>
</comment>
<keyword evidence="3" id="KW-1185">Reference proteome</keyword>
<gene>
    <name evidence="2" type="ORF">Ahy_B02g057644</name>
</gene>
<sequence length="122" mass="14096">MGAKSQSSQQLCCPGEWDVDKLRRWLPDPVVNRILTISPPSPKKGTADHLFKLAWKWNGPERIRSFIWLVAHETILTNTKRKRRHLTIDARCHQCNFVTEDALHVLRNCSSATIIWNLLQAN</sequence>
<proteinExistence type="predicted"/>
<protein>
    <recommendedName>
        <fullName evidence="1">Reverse transcriptase zinc-binding domain-containing protein</fullName>
    </recommendedName>
</protein>
<dbReference type="InterPro" id="IPR026960">
    <property type="entry name" value="RVT-Znf"/>
</dbReference>
<evidence type="ECO:0000313" key="3">
    <source>
        <dbReference type="Proteomes" id="UP000289738"/>
    </source>
</evidence>
<dbReference type="Pfam" id="PF13966">
    <property type="entry name" value="zf-RVT"/>
    <property type="match status" value="1"/>
</dbReference>